<dbReference type="InterPro" id="IPR009348">
    <property type="entry name" value="NPR2-like"/>
</dbReference>
<comment type="caution">
    <text evidence="2">The sequence shown here is derived from an EMBL/GenBank/DDBJ whole genome shotgun (WGS) entry which is preliminary data.</text>
</comment>
<dbReference type="Proteomes" id="UP000054454">
    <property type="component" value="Unassembled WGS sequence"/>
</dbReference>
<dbReference type="GO" id="GO:0010508">
    <property type="term" value="P:positive regulation of autophagy"/>
    <property type="evidence" value="ECO:0007669"/>
    <property type="project" value="TreeGrafter"/>
</dbReference>
<dbReference type="GO" id="GO:0005774">
    <property type="term" value="C:vacuolar membrane"/>
    <property type="evidence" value="ECO:0007669"/>
    <property type="project" value="TreeGrafter"/>
</dbReference>
<keyword evidence="3" id="KW-1185">Reference proteome</keyword>
<dbReference type="EMBL" id="LFVZ01000003">
    <property type="protein sequence ID" value="KTW30335.1"/>
    <property type="molecule type" value="Genomic_DNA"/>
</dbReference>
<sequence length="410" mass="48125">MDRKELVEGYEQDREYEAFPTKIVAIFFTQFHPVQGPQIVYQVPPNAITLEEDVVDKQPLFEFEPISEYIIPKRKLCDRVVAICTNGYRILGHPICIVDRTYERNALIFNCALVFREKDDSSCYVPVVKRLAKVFKSLEEQGNFISNQNKRMIIYNIIEQIMEDLNNYCECMIPIDEKNTINIKLFPTFSNPPRVLPHQVPILTVQLNLLMNVNWDLTVRKIVPFIDGINSVRRITELTNTDYMFVCRCMEHLLYYGCLIMVDIFKFNNIYAPTPDINMLIEDSALREECLAYISTRHDISLSFAFVFHLYCSLRQGITLKDWIIENRLSLNGIDIRRFISFGIIKGFLYRIHRYPFLAEPYDSHNMDNPLLKYLDGKHNMDEICTETKKSVKEVEADLEVLGKINYIYR</sequence>
<evidence type="ECO:0008006" key="4">
    <source>
        <dbReference type="Google" id="ProtNLM"/>
    </source>
</evidence>
<gene>
    <name evidence="2" type="ORF">T552_00808</name>
</gene>
<accession>A0A0W4ZPP2</accession>
<dbReference type="GO" id="GO:1904262">
    <property type="term" value="P:negative regulation of TORC1 signaling"/>
    <property type="evidence" value="ECO:0007669"/>
    <property type="project" value="EnsemblFungi"/>
</dbReference>
<dbReference type="Pfam" id="PF06218">
    <property type="entry name" value="NPR2"/>
    <property type="match status" value="2"/>
</dbReference>
<proteinExistence type="inferred from homology"/>
<evidence type="ECO:0000313" key="3">
    <source>
        <dbReference type="Proteomes" id="UP000054454"/>
    </source>
</evidence>
<dbReference type="GO" id="GO:1990130">
    <property type="term" value="C:GATOR1 complex"/>
    <property type="evidence" value="ECO:0007669"/>
    <property type="project" value="EnsemblFungi"/>
</dbReference>
<dbReference type="VEuPathDB" id="FungiDB:T552_00808"/>
<organism evidence="2 3">
    <name type="scientific">Pneumocystis carinii (strain B80)</name>
    <name type="common">Rat pneumocystis pneumonia agent</name>
    <name type="synonym">Pneumocystis carinii f. sp. carinii</name>
    <dbReference type="NCBI Taxonomy" id="1408658"/>
    <lineage>
        <taxon>Eukaryota</taxon>
        <taxon>Fungi</taxon>
        <taxon>Dikarya</taxon>
        <taxon>Ascomycota</taxon>
        <taxon>Taphrinomycotina</taxon>
        <taxon>Pneumocystomycetes</taxon>
        <taxon>Pneumocystaceae</taxon>
        <taxon>Pneumocystis</taxon>
    </lineage>
</organism>
<dbReference type="PANTHER" id="PTHR12991:SF10">
    <property type="entry name" value="GATOR COMPLEX PROTEIN NPRL2"/>
    <property type="match status" value="1"/>
</dbReference>
<name>A0A0W4ZPP2_PNEC8</name>
<evidence type="ECO:0000256" key="1">
    <source>
        <dbReference type="ARBA" id="ARBA00008433"/>
    </source>
</evidence>
<comment type="similarity">
    <text evidence="1">Belongs to the NPR2 family.</text>
</comment>
<dbReference type="GO" id="GO:0005096">
    <property type="term" value="F:GTPase activator activity"/>
    <property type="evidence" value="ECO:0007669"/>
    <property type="project" value="EnsemblFungi"/>
</dbReference>
<dbReference type="AlphaFoldDB" id="A0A0W4ZPP2"/>
<dbReference type="RefSeq" id="XP_018227126.1">
    <property type="nucleotide sequence ID" value="XM_018369409.1"/>
</dbReference>
<dbReference type="OrthoDB" id="338854at2759"/>
<evidence type="ECO:0000313" key="2">
    <source>
        <dbReference type="EMBL" id="KTW30335.1"/>
    </source>
</evidence>
<reference evidence="3" key="1">
    <citation type="journal article" date="2016" name="Nat. Commun.">
        <title>Genome analysis of three Pneumocystis species reveals adaptation mechanisms to life exclusively in mammalian hosts.</title>
        <authorList>
            <person name="Ma L."/>
            <person name="Chen Z."/>
            <person name="Huang D.W."/>
            <person name="Kutty G."/>
            <person name="Ishihara M."/>
            <person name="Wang H."/>
            <person name="Abouelleil A."/>
            <person name="Bishop L."/>
            <person name="Davey E."/>
            <person name="Deng R."/>
            <person name="Deng X."/>
            <person name="Fan L."/>
            <person name="Fantoni G."/>
            <person name="Fitzgerald M."/>
            <person name="Gogineni E."/>
            <person name="Goldberg J.M."/>
            <person name="Handley G."/>
            <person name="Hu X."/>
            <person name="Huber C."/>
            <person name="Jiao X."/>
            <person name="Jones K."/>
            <person name="Levin J.Z."/>
            <person name="Liu Y."/>
            <person name="Macdonald P."/>
            <person name="Melnikov A."/>
            <person name="Raley C."/>
            <person name="Sassi M."/>
            <person name="Sherman B.T."/>
            <person name="Song X."/>
            <person name="Sykes S."/>
            <person name="Tran B."/>
            <person name="Walsh L."/>
            <person name="Xia Y."/>
            <person name="Yang J."/>
            <person name="Young S."/>
            <person name="Zeng Q."/>
            <person name="Zheng X."/>
            <person name="Stephens R."/>
            <person name="Nusbaum C."/>
            <person name="Birren B.W."/>
            <person name="Azadi P."/>
            <person name="Lempicki R.A."/>
            <person name="Cuomo C.A."/>
            <person name="Kovacs J.A."/>
        </authorList>
    </citation>
    <scope>NUCLEOTIDE SEQUENCE [LARGE SCALE GENOMIC DNA]</scope>
    <source>
        <strain evidence="3">B80</strain>
    </source>
</reference>
<dbReference type="GeneID" id="28935611"/>
<dbReference type="PANTHER" id="PTHR12991">
    <property type="entry name" value="NITROGEN PERMEASE REGULATOR 2/TUMOR SUPPRESSOR CANDIDATE 4"/>
    <property type="match status" value="1"/>
</dbReference>
<protein>
    <recommendedName>
        <fullName evidence="4">Nitrogen permease regulator 2</fullName>
    </recommendedName>
</protein>